<evidence type="ECO:0000313" key="6">
    <source>
        <dbReference type="EMBL" id="MBH1638397.1"/>
    </source>
</evidence>
<dbReference type="Proteomes" id="UP000616785">
    <property type="component" value="Unassembled WGS sequence"/>
</dbReference>
<dbReference type="EMBL" id="JADUNO010000005">
    <property type="protein sequence ID" value="MBH1638397.1"/>
    <property type="molecule type" value="Genomic_DNA"/>
</dbReference>
<feature type="transmembrane region" description="Helical" evidence="5">
    <location>
        <begin position="52"/>
        <end position="71"/>
    </location>
</feature>
<feature type="transmembrane region" description="Helical" evidence="5">
    <location>
        <begin position="76"/>
        <end position="98"/>
    </location>
</feature>
<keyword evidence="4 5" id="KW-0472">Membrane</keyword>
<evidence type="ECO:0000313" key="7">
    <source>
        <dbReference type="Proteomes" id="UP000616785"/>
    </source>
</evidence>
<evidence type="ECO:0000256" key="3">
    <source>
        <dbReference type="ARBA" id="ARBA00022989"/>
    </source>
</evidence>
<evidence type="ECO:0000256" key="1">
    <source>
        <dbReference type="ARBA" id="ARBA00004141"/>
    </source>
</evidence>
<dbReference type="GO" id="GO:0016020">
    <property type="term" value="C:membrane"/>
    <property type="evidence" value="ECO:0007669"/>
    <property type="project" value="UniProtKB-SubCell"/>
</dbReference>
<comment type="caution">
    <text evidence="6">The sequence shown here is derived from an EMBL/GenBank/DDBJ whole genome shotgun (WGS) entry which is preliminary data.</text>
</comment>
<evidence type="ECO:0000256" key="5">
    <source>
        <dbReference type="SAM" id="Phobius"/>
    </source>
</evidence>
<evidence type="ECO:0000256" key="2">
    <source>
        <dbReference type="ARBA" id="ARBA00022692"/>
    </source>
</evidence>
<dbReference type="Pfam" id="PF07681">
    <property type="entry name" value="DoxX"/>
    <property type="match status" value="1"/>
</dbReference>
<name>A0AA40Y414_STEMA</name>
<organism evidence="6 7">
    <name type="scientific">Stenotrophomonas maltophilia</name>
    <name type="common">Pseudomonas maltophilia</name>
    <name type="synonym">Xanthomonas maltophilia</name>
    <dbReference type="NCBI Taxonomy" id="40324"/>
    <lineage>
        <taxon>Bacteria</taxon>
        <taxon>Pseudomonadati</taxon>
        <taxon>Pseudomonadota</taxon>
        <taxon>Gammaproteobacteria</taxon>
        <taxon>Lysobacterales</taxon>
        <taxon>Lysobacteraceae</taxon>
        <taxon>Stenotrophomonas</taxon>
        <taxon>Stenotrophomonas maltophilia group</taxon>
    </lineage>
</organism>
<keyword evidence="2 5" id="KW-0812">Transmembrane</keyword>
<comment type="subcellular location">
    <subcellularLocation>
        <location evidence="1">Membrane</location>
        <topology evidence="1">Multi-pass membrane protein</topology>
    </subcellularLocation>
</comment>
<dbReference type="AlphaFoldDB" id="A0AA40Y414"/>
<protein>
    <submittedName>
        <fullName evidence="6">DoxX family protein</fullName>
    </submittedName>
</protein>
<dbReference type="InterPro" id="IPR032808">
    <property type="entry name" value="DoxX"/>
</dbReference>
<feature type="transmembrane region" description="Helical" evidence="5">
    <location>
        <begin position="110"/>
        <end position="129"/>
    </location>
</feature>
<evidence type="ECO:0000256" key="4">
    <source>
        <dbReference type="ARBA" id="ARBA00023136"/>
    </source>
</evidence>
<reference evidence="6" key="1">
    <citation type="submission" date="2020-11" db="EMBL/GenBank/DDBJ databases">
        <title>Enhanced detection system for hospital associated transmission using whole genome sequencing surveillance.</title>
        <authorList>
            <person name="Harrison L.H."/>
            <person name="Van Tyne D."/>
            <person name="Marsh J.W."/>
            <person name="Griffith M.P."/>
            <person name="Snyder D.J."/>
            <person name="Cooper V.S."/>
            <person name="Mustapha M."/>
        </authorList>
    </citation>
    <scope>NUCLEOTIDE SEQUENCE</scope>
    <source>
        <strain evidence="6">STEN00092</strain>
    </source>
</reference>
<keyword evidence="3 5" id="KW-1133">Transmembrane helix</keyword>
<sequence length="142" mass="15303">MPRMITTLLDNRVLWFLARLLLAVMFLSSGLAKLLAWDNSVAEMQAAGLQPPALFNIASAVVLLGGSLCLLLDRLLWLGSGALAVFMLLTIVIVHTFWTKHGAEQQLALFFALEHLSVVGGLICAAIASHARAQLRATRSPA</sequence>
<gene>
    <name evidence="6" type="ORF">I5U57_02905</name>
</gene>
<proteinExistence type="predicted"/>
<accession>A0AA40Y414</accession>